<dbReference type="RefSeq" id="WP_004209616.1">
    <property type="nucleotide sequence ID" value="NZ_CP020925.1"/>
</dbReference>
<dbReference type="Proteomes" id="UP001162318">
    <property type="component" value="Unassembled WGS sequence"/>
</dbReference>
<dbReference type="AlphaFoldDB" id="A0A0J9CWB2"/>
<proteinExistence type="inferred from homology"/>
<reference evidence="5 7" key="1">
    <citation type="submission" date="2017-04" db="EMBL/GenBank/DDBJ databases">
        <title>Characterization, genome and methylation analysis of a phthalic acid esters degrading strain Sphingobium yanoikuyae SHJ.</title>
        <authorList>
            <person name="Feng L."/>
        </authorList>
    </citation>
    <scope>NUCLEOTIDE SEQUENCE [LARGE SCALE GENOMIC DNA]</scope>
    <source>
        <strain evidence="5 7">SHJ</strain>
    </source>
</reference>
<dbReference type="SUPFAM" id="SSF53955">
    <property type="entry name" value="Lysozyme-like"/>
    <property type="match status" value="1"/>
</dbReference>
<dbReference type="Gene3D" id="1.10.530.10">
    <property type="match status" value="1"/>
</dbReference>
<reference evidence="6" key="2">
    <citation type="submission" date="2022-09" db="EMBL/GenBank/DDBJ databases">
        <title>Intensive care unit water sources are persistently colonized with multi-drug resistant bacteria and are the site of extensive horizontal gene transfer of antibiotic resistance genes.</title>
        <authorList>
            <person name="Diorio-Toth L."/>
        </authorList>
    </citation>
    <scope>NUCLEOTIDE SEQUENCE</scope>
    <source>
        <strain evidence="6">GD03659</strain>
    </source>
</reference>
<evidence type="ECO:0000259" key="4">
    <source>
        <dbReference type="Pfam" id="PF01464"/>
    </source>
</evidence>
<dbReference type="PROSITE" id="PS51257">
    <property type="entry name" value="PROKAR_LIPOPROTEIN"/>
    <property type="match status" value="1"/>
</dbReference>
<dbReference type="EMBL" id="JAOCKX010000024">
    <property type="protein sequence ID" value="MDH2132751.1"/>
    <property type="molecule type" value="Genomic_DNA"/>
</dbReference>
<evidence type="ECO:0000256" key="3">
    <source>
        <dbReference type="SAM" id="SignalP"/>
    </source>
</evidence>
<comment type="similarity">
    <text evidence="1">Belongs to the transglycosylase Slt family.</text>
</comment>
<dbReference type="InterPro" id="IPR008258">
    <property type="entry name" value="Transglycosylase_SLT_dom_1"/>
</dbReference>
<dbReference type="EMBL" id="CP020925">
    <property type="protein sequence ID" value="ATP17264.1"/>
    <property type="molecule type" value="Genomic_DNA"/>
</dbReference>
<name>A0A0J9CWB2_SPHYA</name>
<dbReference type="CDD" id="cd00254">
    <property type="entry name" value="LT-like"/>
    <property type="match status" value="1"/>
</dbReference>
<dbReference type="InterPro" id="IPR023346">
    <property type="entry name" value="Lysozyme-like_dom_sf"/>
</dbReference>
<sequence length="227" mass="24599">MTARSAIMRRRLPCFLLAGLLGCAIAAPSRAQEHGLIIAEAAYRFALPEDLIRSVMAAESAGDLRAASRAGAMGLMQIMPATWSYLSRRHHLGSSPYEPRANILAGAAYLREMIDRYGDLRLALAAYNAGPGRVDAYRKYARALPAETITYVARVTERREADARNMFVPMPTDWRASRLFSGGIAAMKPPGDGAAARSALTAHLHGEDGFVDVLPTIFVRHSTGSAR</sequence>
<dbReference type="Proteomes" id="UP000037029">
    <property type="component" value="Chromosome"/>
</dbReference>
<evidence type="ECO:0000313" key="7">
    <source>
        <dbReference type="Proteomes" id="UP000037029"/>
    </source>
</evidence>
<feature type="chain" id="PRO_5030009348" evidence="3">
    <location>
        <begin position="32"/>
        <end position="227"/>
    </location>
</feature>
<organism evidence="5 7">
    <name type="scientific">Sphingobium yanoikuyae</name>
    <name type="common">Sphingomonas yanoikuyae</name>
    <dbReference type="NCBI Taxonomy" id="13690"/>
    <lineage>
        <taxon>Bacteria</taxon>
        <taxon>Pseudomonadati</taxon>
        <taxon>Pseudomonadota</taxon>
        <taxon>Alphaproteobacteria</taxon>
        <taxon>Sphingomonadales</taxon>
        <taxon>Sphingomonadaceae</taxon>
        <taxon>Sphingobium</taxon>
    </lineage>
</organism>
<keyword evidence="3" id="KW-0732">Signal</keyword>
<accession>A0A0J9CWB2</accession>
<feature type="signal peptide" evidence="3">
    <location>
        <begin position="1"/>
        <end position="31"/>
    </location>
</feature>
<protein>
    <submittedName>
        <fullName evidence="5">Lytic murein transglycosylase</fullName>
    </submittedName>
    <submittedName>
        <fullName evidence="6">Lytic transglycosylase domain-containing protein</fullName>
    </submittedName>
</protein>
<dbReference type="Pfam" id="PF01464">
    <property type="entry name" value="SLT"/>
    <property type="match status" value="1"/>
</dbReference>
<dbReference type="PANTHER" id="PTHR37423:SF2">
    <property type="entry name" value="MEMBRANE-BOUND LYTIC MUREIN TRANSGLYCOSYLASE C"/>
    <property type="match status" value="1"/>
</dbReference>
<evidence type="ECO:0000256" key="1">
    <source>
        <dbReference type="ARBA" id="ARBA00007734"/>
    </source>
</evidence>
<evidence type="ECO:0000313" key="5">
    <source>
        <dbReference type="EMBL" id="ATP17264.1"/>
    </source>
</evidence>
<evidence type="ECO:0000313" key="6">
    <source>
        <dbReference type="EMBL" id="MDH2132751.1"/>
    </source>
</evidence>
<evidence type="ECO:0000256" key="2">
    <source>
        <dbReference type="ARBA" id="ARBA00009387"/>
    </source>
</evidence>
<dbReference type="PANTHER" id="PTHR37423">
    <property type="entry name" value="SOLUBLE LYTIC MUREIN TRANSGLYCOSYLASE-RELATED"/>
    <property type="match status" value="1"/>
</dbReference>
<feature type="domain" description="Transglycosylase SLT" evidence="4">
    <location>
        <begin position="38"/>
        <end position="147"/>
    </location>
</feature>
<gene>
    <name evidence="5" type="ORF">BV87_01915</name>
    <name evidence="6" type="ORF">N5J77_16615</name>
</gene>
<comment type="similarity">
    <text evidence="2">Belongs to the virb1 family.</text>
</comment>